<evidence type="ECO:0000313" key="2">
    <source>
        <dbReference type="EMBL" id="SMP48602.1"/>
    </source>
</evidence>
<accession>A0ABY1PUN8</accession>
<evidence type="ECO:0008006" key="4">
    <source>
        <dbReference type="Google" id="ProtNLM"/>
    </source>
</evidence>
<dbReference type="RefSeq" id="WP_283431816.1">
    <property type="nucleotide sequence ID" value="NZ_FXUG01000002.1"/>
</dbReference>
<feature type="compositionally biased region" description="Basic and acidic residues" evidence="1">
    <location>
        <begin position="331"/>
        <end position="355"/>
    </location>
</feature>
<proteinExistence type="predicted"/>
<sequence length="842" mass="91411">MNRRSPHAFRSNRERLAAWLMLGCVSGGLGLMGGVAALPSPAVADGLEWSTPSLNSSPSMRWDGTTSEEPESDANLKIPSRLPTETVHSVLGIRQGHAPGNVNRRMGTSIELLPPEIAVAPAPAPPAPSKDVALEMTPRVSAPARLVTRDDAQISGFRKSWQPAVPVITQVAPEMVLRAATPNAQVPAQGPVAAGNQLAGVKPNEVQLGMPGVSPPNLDSGLAAQPAGQRQYFPSFVAPKQTPQEAPQPLRDPEPVSTPAAKSVLNSNAVGSGVKMLAPANSAANRSASSQPNRPVTQKSPAATMLSPVAEMPSLEDLEKELEFQPPTIEEPTKDIAHSHTEGDNEGDSLAHKESSPQPETAHVDLPSDLGMEKLLEQAAPVALSESGESDLEAAETSTRETRQLEVRSSRKINEDLEELPSLSKMQIKPLVIADSKEVSELKSAESEIELKDVRKEPGVTDAVMSPSKKTIADDIEPLPIGRLSQLDATGRIKTYSGAEALENPGQSVLRIRQPILRTLQKFHAQTEHADSRSNWGMMHQIMVFGADTRIIARGRNYSAIAWVAGNNVCRGSRLMTSANGKVKIREGTGLQGHQAQFLSVMSLAGVPSNYPLYVGNQRFSIKDLVEVEAAACEEDKELTFTLIGLAHYLDTDTTWAGVGGEAWDFDRLIAAELSKPIVGEACGGTHRLMGFAHALRKRRLEGQPITGQWQRAEDFLDEFVKYTYSLQNRDGSMSTDWYESPQDNGDLKRKVQTTGHMVEFLLTHLPDADLADPRLTRSMAFLTNAMNRIKIDDSAVGYRGHALRSLAMYYRRMYGIAADYPAPSIASHQTQQPRRRVRRSR</sequence>
<feature type="region of interest" description="Disordered" evidence="1">
    <location>
        <begin position="280"/>
        <end position="308"/>
    </location>
</feature>
<feature type="compositionally biased region" description="Polar residues" evidence="1">
    <location>
        <begin position="50"/>
        <end position="65"/>
    </location>
</feature>
<feature type="region of interest" description="Disordered" evidence="1">
    <location>
        <begin position="49"/>
        <end position="75"/>
    </location>
</feature>
<feature type="compositionally biased region" description="Low complexity" evidence="1">
    <location>
        <begin position="280"/>
        <end position="294"/>
    </location>
</feature>
<organism evidence="2 3">
    <name type="scientific">Neorhodopirellula lusitana</name>
    <dbReference type="NCBI Taxonomy" id="445327"/>
    <lineage>
        <taxon>Bacteria</taxon>
        <taxon>Pseudomonadati</taxon>
        <taxon>Planctomycetota</taxon>
        <taxon>Planctomycetia</taxon>
        <taxon>Pirellulales</taxon>
        <taxon>Pirellulaceae</taxon>
        <taxon>Neorhodopirellula</taxon>
    </lineage>
</organism>
<feature type="region of interest" description="Disordered" evidence="1">
    <location>
        <begin position="330"/>
        <end position="365"/>
    </location>
</feature>
<protein>
    <recommendedName>
        <fullName evidence="4">ADP-ribosylation factor-directed GTPase activating protein</fullName>
    </recommendedName>
</protein>
<dbReference type="Proteomes" id="UP001158067">
    <property type="component" value="Unassembled WGS sequence"/>
</dbReference>
<evidence type="ECO:0000313" key="3">
    <source>
        <dbReference type="Proteomes" id="UP001158067"/>
    </source>
</evidence>
<gene>
    <name evidence="2" type="ORF">SAMN06265222_102445</name>
</gene>
<feature type="region of interest" description="Disordered" evidence="1">
    <location>
        <begin position="380"/>
        <end position="409"/>
    </location>
</feature>
<feature type="region of interest" description="Disordered" evidence="1">
    <location>
        <begin position="240"/>
        <end position="260"/>
    </location>
</feature>
<reference evidence="2 3" key="1">
    <citation type="submission" date="2017-05" db="EMBL/GenBank/DDBJ databases">
        <authorList>
            <person name="Varghese N."/>
            <person name="Submissions S."/>
        </authorList>
    </citation>
    <scope>NUCLEOTIDE SEQUENCE [LARGE SCALE GENOMIC DNA]</scope>
    <source>
        <strain evidence="2 3">DSM 25457</strain>
    </source>
</reference>
<dbReference type="EMBL" id="FXUG01000002">
    <property type="protein sequence ID" value="SMP48602.1"/>
    <property type="molecule type" value="Genomic_DNA"/>
</dbReference>
<keyword evidence="3" id="KW-1185">Reference proteome</keyword>
<name>A0ABY1PUN8_9BACT</name>
<evidence type="ECO:0000256" key="1">
    <source>
        <dbReference type="SAM" id="MobiDB-lite"/>
    </source>
</evidence>
<feature type="compositionally biased region" description="Basic and acidic residues" evidence="1">
    <location>
        <begin position="398"/>
        <end position="409"/>
    </location>
</feature>
<comment type="caution">
    <text evidence="2">The sequence shown here is derived from an EMBL/GenBank/DDBJ whole genome shotgun (WGS) entry which is preliminary data.</text>
</comment>